<evidence type="ECO:0000313" key="4">
    <source>
        <dbReference type="EMBL" id="CAF0996163.1"/>
    </source>
</evidence>
<evidence type="ECO:0000256" key="2">
    <source>
        <dbReference type="ARBA" id="ARBA00023043"/>
    </source>
</evidence>
<dbReference type="EMBL" id="CAJNOK010006192">
    <property type="protein sequence ID" value="CAF0996163.1"/>
    <property type="molecule type" value="Genomic_DNA"/>
</dbReference>
<dbReference type="Gene3D" id="1.25.40.20">
    <property type="entry name" value="Ankyrin repeat-containing domain"/>
    <property type="match status" value="2"/>
</dbReference>
<evidence type="ECO:0000313" key="6">
    <source>
        <dbReference type="Proteomes" id="UP000682733"/>
    </source>
</evidence>
<evidence type="ECO:0000256" key="1">
    <source>
        <dbReference type="ARBA" id="ARBA00022737"/>
    </source>
</evidence>
<accession>A0A8S2IMI2</accession>
<evidence type="ECO:0000256" key="3">
    <source>
        <dbReference type="SAM" id="MobiDB-lite"/>
    </source>
</evidence>
<dbReference type="InterPro" id="IPR051070">
    <property type="entry name" value="NF-kappa-B_inhibitor"/>
</dbReference>
<dbReference type="InterPro" id="IPR036770">
    <property type="entry name" value="Ankyrin_rpt-contain_sf"/>
</dbReference>
<dbReference type="GO" id="GO:0071356">
    <property type="term" value="P:cellular response to tumor necrosis factor"/>
    <property type="evidence" value="ECO:0007669"/>
    <property type="project" value="TreeGrafter"/>
</dbReference>
<reference evidence="5" key="1">
    <citation type="submission" date="2021-02" db="EMBL/GenBank/DDBJ databases">
        <authorList>
            <person name="Nowell W R."/>
        </authorList>
    </citation>
    <scope>NUCLEOTIDE SEQUENCE</scope>
</reference>
<evidence type="ECO:0000313" key="5">
    <source>
        <dbReference type="EMBL" id="CAF3765895.1"/>
    </source>
</evidence>
<dbReference type="Proteomes" id="UP000682733">
    <property type="component" value="Unassembled WGS sequence"/>
</dbReference>
<dbReference type="InterPro" id="IPR002110">
    <property type="entry name" value="Ankyrin_rpt"/>
</dbReference>
<feature type="non-terminal residue" evidence="5">
    <location>
        <position position="1"/>
    </location>
</feature>
<dbReference type="GO" id="GO:0051059">
    <property type="term" value="F:NF-kappaB binding"/>
    <property type="evidence" value="ECO:0007669"/>
    <property type="project" value="TreeGrafter"/>
</dbReference>
<dbReference type="EMBL" id="CAJOBA010006199">
    <property type="protein sequence ID" value="CAF3765895.1"/>
    <property type="molecule type" value="Genomic_DNA"/>
</dbReference>
<dbReference type="SUPFAM" id="SSF48403">
    <property type="entry name" value="Ankyrin repeat"/>
    <property type="match status" value="1"/>
</dbReference>
<sequence length="384" mass="43286">QAIWTNDSSDKKPNVTEPSCLKSETDRVKPGLSVGNGKHLTQPFKCTQSSSSFLGLHDGITSTALHRPSQGLEAGTEHSSSACQLDTLQQRSDSNNVKEDVNNISYNRSLAGCILLTSAHLSKIFYYVEHGCFQEFRKLLELHYVEAVQMKNEKGQTILHVAVIQSFAYVWIRLLLMREVDACTKDKDGYTAAHYAAEKDDLEMLKALTIKFHGQVKLPSSNVEKVHANCMKALTITEQSGMTVFMLACYKGSINCARYLHEQQPHNNVNLTDVYGDTSLHYAVAHNNKNLTEFLVNECQSDVNGGNEKRPSPLDIAFFNKSLELEKLLLSKNGKSRFQIKRESKKRKLFEDDLSFDMERLSIEQVNSRLIKLESDFTPDFPIV</sequence>
<dbReference type="SMART" id="SM00248">
    <property type="entry name" value="ANK"/>
    <property type="match status" value="4"/>
</dbReference>
<keyword evidence="1" id="KW-0677">Repeat</keyword>
<dbReference type="PANTHER" id="PTHR46680">
    <property type="entry name" value="NF-KAPPA-B INHIBITOR ALPHA"/>
    <property type="match status" value="1"/>
</dbReference>
<feature type="region of interest" description="Disordered" evidence="3">
    <location>
        <begin position="1"/>
        <end position="36"/>
    </location>
</feature>
<protein>
    <submittedName>
        <fullName evidence="5">Uncharacterized protein</fullName>
    </submittedName>
</protein>
<organism evidence="5 6">
    <name type="scientific">Didymodactylos carnosus</name>
    <dbReference type="NCBI Taxonomy" id="1234261"/>
    <lineage>
        <taxon>Eukaryota</taxon>
        <taxon>Metazoa</taxon>
        <taxon>Spiralia</taxon>
        <taxon>Gnathifera</taxon>
        <taxon>Rotifera</taxon>
        <taxon>Eurotatoria</taxon>
        <taxon>Bdelloidea</taxon>
        <taxon>Philodinida</taxon>
        <taxon>Philodinidae</taxon>
        <taxon>Didymodactylos</taxon>
    </lineage>
</organism>
<dbReference type="GO" id="GO:0005829">
    <property type="term" value="C:cytosol"/>
    <property type="evidence" value="ECO:0007669"/>
    <property type="project" value="TreeGrafter"/>
</dbReference>
<dbReference type="Proteomes" id="UP000677228">
    <property type="component" value="Unassembled WGS sequence"/>
</dbReference>
<dbReference type="PANTHER" id="PTHR46680:SF3">
    <property type="entry name" value="NF-KAPPA-B INHIBITOR CACTUS"/>
    <property type="match status" value="1"/>
</dbReference>
<comment type="caution">
    <text evidence="5">The sequence shown here is derived from an EMBL/GenBank/DDBJ whole genome shotgun (WGS) entry which is preliminary data.</text>
</comment>
<name>A0A8S2IMI2_9BILA</name>
<proteinExistence type="predicted"/>
<dbReference type="AlphaFoldDB" id="A0A8S2IMI2"/>
<keyword evidence="2" id="KW-0040">ANK repeat</keyword>
<gene>
    <name evidence="4" type="ORF">OVA965_LOCUS14323</name>
    <name evidence="5" type="ORF">TMI583_LOCUS14326</name>
</gene>
<dbReference type="Pfam" id="PF12796">
    <property type="entry name" value="Ank_2"/>
    <property type="match status" value="2"/>
</dbReference>